<dbReference type="OrthoDB" id="1434565at2"/>
<keyword evidence="4" id="KW-1185">Reference proteome</keyword>
<evidence type="ECO:0000313" key="3">
    <source>
        <dbReference type="EMBL" id="QHI37644.1"/>
    </source>
</evidence>
<keyword evidence="1" id="KW-0812">Transmembrane</keyword>
<dbReference type="Gene3D" id="3.60.10.10">
    <property type="entry name" value="Endonuclease/exonuclease/phosphatase"/>
    <property type="match status" value="1"/>
</dbReference>
<dbReference type="Proteomes" id="UP000464657">
    <property type="component" value="Chromosome"/>
</dbReference>
<name>A0A7L4ZP10_9FLAO</name>
<keyword evidence="1" id="KW-0472">Membrane</keyword>
<proteinExistence type="predicted"/>
<organism evidence="3 4">
    <name type="scientific">Kordia antarctica</name>
    <dbReference type="NCBI Taxonomy" id="1218801"/>
    <lineage>
        <taxon>Bacteria</taxon>
        <taxon>Pseudomonadati</taxon>
        <taxon>Bacteroidota</taxon>
        <taxon>Flavobacteriia</taxon>
        <taxon>Flavobacteriales</taxon>
        <taxon>Flavobacteriaceae</taxon>
        <taxon>Kordia</taxon>
    </lineage>
</organism>
<evidence type="ECO:0000256" key="1">
    <source>
        <dbReference type="SAM" id="Phobius"/>
    </source>
</evidence>
<dbReference type="KEGG" id="kan:IMCC3317_30250"/>
<dbReference type="SUPFAM" id="SSF56219">
    <property type="entry name" value="DNase I-like"/>
    <property type="match status" value="1"/>
</dbReference>
<feature type="domain" description="Endonuclease/exonuclease/phosphatase" evidence="2">
    <location>
        <begin position="114"/>
        <end position="279"/>
    </location>
</feature>
<protein>
    <recommendedName>
        <fullName evidence="2">Endonuclease/exonuclease/phosphatase domain-containing protein</fullName>
    </recommendedName>
</protein>
<sequence length="293" mass="34766">MKLLFYTKRLLQLLLLLAILIRFTIKDMFHISSLLFYATPLPLIVLGLLFLLVFIKASARKYYAIFAFVLLIFWLKSSYRSTSFEDTSEALEVVVWNAYRTENFEDAFEVSENIPDVMVLVECDAYDYEKIKEKYKNYYFELNHHEIGIFSKTPIKIYYDSTKAIGVRMVHFETKNIHFYATDISANVRFFRKPVPKDILFNIKTDAKTIILGDFNMPYESMFLKNFKKKYQHAFTEKGNGFRETWFWNIPLLSLDHIWVSKDLEILKVDKILTTKSDHAMLKMYLKNDSDKK</sequence>
<evidence type="ECO:0000313" key="4">
    <source>
        <dbReference type="Proteomes" id="UP000464657"/>
    </source>
</evidence>
<feature type="transmembrane region" description="Helical" evidence="1">
    <location>
        <begin position="34"/>
        <end position="55"/>
    </location>
</feature>
<dbReference type="InterPro" id="IPR036691">
    <property type="entry name" value="Endo/exonu/phosph_ase_sf"/>
</dbReference>
<dbReference type="InterPro" id="IPR005135">
    <property type="entry name" value="Endo/exonuclease/phosphatase"/>
</dbReference>
<evidence type="ECO:0000259" key="2">
    <source>
        <dbReference type="Pfam" id="PF03372"/>
    </source>
</evidence>
<accession>A0A7L4ZP10</accession>
<dbReference type="GO" id="GO:0003824">
    <property type="term" value="F:catalytic activity"/>
    <property type="evidence" value="ECO:0007669"/>
    <property type="project" value="InterPro"/>
</dbReference>
<dbReference type="EMBL" id="CP019288">
    <property type="protein sequence ID" value="QHI37644.1"/>
    <property type="molecule type" value="Genomic_DNA"/>
</dbReference>
<reference evidence="3 4" key="1">
    <citation type="journal article" date="2013" name="Int. J. Syst. Evol. Microbiol.">
        <title>Kordia antarctica sp. nov., isolated from Antarctic seawater.</title>
        <authorList>
            <person name="Baek K."/>
            <person name="Choi A."/>
            <person name="Kang I."/>
            <person name="Lee K."/>
            <person name="Cho J.C."/>
        </authorList>
    </citation>
    <scope>NUCLEOTIDE SEQUENCE [LARGE SCALE GENOMIC DNA]</scope>
    <source>
        <strain evidence="3 4">IMCC3317</strain>
    </source>
</reference>
<dbReference type="Pfam" id="PF03372">
    <property type="entry name" value="Exo_endo_phos"/>
    <property type="match status" value="1"/>
</dbReference>
<feature type="transmembrane region" description="Helical" evidence="1">
    <location>
        <begin position="62"/>
        <end position="79"/>
    </location>
</feature>
<keyword evidence="1" id="KW-1133">Transmembrane helix</keyword>
<dbReference type="AlphaFoldDB" id="A0A7L4ZP10"/>
<dbReference type="RefSeq" id="WP_160130252.1">
    <property type="nucleotide sequence ID" value="NZ_CP019288.1"/>
</dbReference>
<gene>
    <name evidence="3" type="ORF">IMCC3317_30250</name>
</gene>